<feature type="chain" id="PRO_5044882636" evidence="1">
    <location>
        <begin position="24"/>
        <end position="140"/>
    </location>
</feature>
<keyword evidence="3" id="KW-1185">Reference proteome</keyword>
<evidence type="ECO:0000313" key="3">
    <source>
        <dbReference type="Proteomes" id="UP001607303"/>
    </source>
</evidence>
<protein>
    <submittedName>
        <fullName evidence="2">Uncharacterized protein</fullName>
    </submittedName>
</protein>
<evidence type="ECO:0000256" key="1">
    <source>
        <dbReference type="SAM" id="SignalP"/>
    </source>
</evidence>
<reference evidence="2 3" key="1">
    <citation type="journal article" date="2024" name="Ann. Entomol. Soc. Am.">
        <title>Genomic analyses of the southern and eastern yellowjacket wasps (Hymenoptera: Vespidae) reveal evolutionary signatures of social life.</title>
        <authorList>
            <person name="Catto M.A."/>
            <person name="Caine P.B."/>
            <person name="Orr S.E."/>
            <person name="Hunt B.G."/>
            <person name="Goodisman M.A.D."/>
        </authorList>
    </citation>
    <scope>NUCLEOTIDE SEQUENCE [LARGE SCALE GENOMIC DNA]</scope>
    <source>
        <strain evidence="2">232</strain>
        <tissue evidence="2">Head and thorax</tissue>
    </source>
</reference>
<sequence length="140" mass="16273">MWYHSYFPHSMLSFLFQISIALLKDVDSPSLWGDIEISTGCHRSEYSWTVNTKIRRLLITDLNGKWGYSLSRDDNKVGSLTDHYNAIGASINEGLTQVQCGIIDIFHILCFLFCFRFPLHFRRTLTLLSMGGHRKFHRMP</sequence>
<dbReference type="AlphaFoldDB" id="A0ABD2CXW6"/>
<organism evidence="2 3">
    <name type="scientific">Vespula maculifrons</name>
    <name type="common">Eastern yellow jacket</name>
    <name type="synonym">Wasp</name>
    <dbReference type="NCBI Taxonomy" id="7453"/>
    <lineage>
        <taxon>Eukaryota</taxon>
        <taxon>Metazoa</taxon>
        <taxon>Ecdysozoa</taxon>
        <taxon>Arthropoda</taxon>
        <taxon>Hexapoda</taxon>
        <taxon>Insecta</taxon>
        <taxon>Pterygota</taxon>
        <taxon>Neoptera</taxon>
        <taxon>Endopterygota</taxon>
        <taxon>Hymenoptera</taxon>
        <taxon>Apocrita</taxon>
        <taxon>Aculeata</taxon>
        <taxon>Vespoidea</taxon>
        <taxon>Vespidae</taxon>
        <taxon>Vespinae</taxon>
        <taxon>Vespula</taxon>
    </lineage>
</organism>
<dbReference type="Proteomes" id="UP001607303">
    <property type="component" value="Unassembled WGS sequence"/>
</dbReference>
<comment type="caution">
    <text evidence="2">The sequence shown here is derived from an EMBL/GenBank/DDBJ whole genome shotgun (WGS) entry which is preliminary data.</text>
</comment>
<accession>A0ABD2CXW6</accession>
<gene>
    <name evidence="2" type="ORF">V1477_002410</name>
</gene>
<feature type="signal peptide" evidence="1">
    <location>
        <begin position="1"/>
        <end position="23"/>
    </location>
</feature>
<evidence type="ECO:0000313" key="2">
    <source>
        <dbReference type="EMBL" id="KAL2749470.1"/>
    </source>
</evidence>
<name>A0ABD2CXW6_VESMC</name>
<proteinExistence type="predicted"/>
<keyword evidence="1" id="KW-0732">Signal</keyword>
<dbReference type="EMBL" id="JAYRBN010000027">
    <property type="protein sequence ID" value="KAL2749470.1"/>
    <property type="molecule type" value="Genomic_DNA"/>
</dbReference>